<dbReference type="CDD" id="cd09618">
    <property type="entry name" value="CBM9_like_2"/>
    <property type="match status" value="1"/>
</dbReference>
<organism evidence="3 4">
    <name type="scientific">Antarcticibacterium arcticum</name>
    <dbReference type="NCBI Taxonomy" id="2585771"/>
    <lineage>
        <taxon>Bacteria</taxon>
        <taxon>Pseudomonadati</taxon>
        <taxon>Bacteroidota</taxon>
        <taxon>Flavobacteriia</taxon>
        <taxon>Flavobacteriales</taxon>
        <taxon>Flavobacteriaceae</taxon>
        <taxon>Antarcticibacterium</taxon>
    </lineage>
</organism>
<feature type="chain" id="PRO_5023007260" evidence="1">
    <location>
        <begin position="20"/>
        <end position="813"/>
    </location>
</feature>
<keyword evidence="4" id="KW-1185">Reference proteome</keyword>
<evidence type="ECO:0000256" key="1">
    <source>
        <dbReference type="SAM" id="SignalP"/>
    </source>
</evidence>
<dbReference type="KEGG" id="anp:FK178_04975"/>
<proteinExistence type="predicted"/>
<gene>
    <name evidence="3" type="ORF">FK178_04975</name>
</gene>
<evidence type="ECO:0000313" key="3">
    <source>
        <dbReference type="EMBL" id="QED37102.1"/>
    </source>
</evidence>
<evidence type="ECO:0000259" key="2">
    <source>
        <dbReference type="Pfam" id="PF19313"/>
    </source>
</evidence>
<dbReference type="EMBL" id="CP042476">
    <property type="protein sequence ID" value="QED37102.1"/>
    <property type="molecule type" value="Genomic_DNA"/>
</dbReference>
<name>A0A5B8YGI7_9FLAO</name>
<keyword evidence="1" id="KW-0732">Signal</keyword>
<feature type="domain" description="DUF5916" evidence="2">
    <location>
        <begin position="236"/>
        <end position="811"/>
    </location>
</feature>
<dbReference type="Pfam" id="PF19313">
    <property type="entry name" value="DUF5916"/>
    <property type="match status" value="1"/>
</dbReference>
<dbReference type="RefSeq" id="WP_146831592.1">
    <property type="nucleotide sequence ID" value="NZ_CP042476.1"/>
</dbReference>
<dbReference type="AlphaFoldDB" id="A0A5B8YGI7"/>
<protein>
    <submittedName>
        <fullName evidence="3">Carbohydrate binding family 9 domain-containing protein</fullName>
    </submittedName>
</protein>
<dbReference type="Gene3D" id="2.60.40.1190">
    <property type="match status" value="1"/>
</dbReference>
<accession>A0A5B8YGI7</accession>
<reference evidence="3 4" key="1">
    <citation type="submission" date="2019-08" db="EMBL/GenBank/DDBJ databases">
        <title>Antarcticibacterium arcticum sp. nov., a bacterium isolated from marine sediment of the Canadian Beaufort Sea.</title>
        <authorList>
            <person name="Lee Y.M."/>
            <person name="Baek K."/>
            <person name="Lee D.-H."/>
            <person name="Shin S.C."/>
            <person name="Jin Y.K."/>
            <person name="Park Y."/>
        </authorList>
    </citation>
    <scope>NUCLEOTIDE SEQUENCE [LARGE SCALE GENOMIC DNA]</scope>
    <source>
        <strain evidence="3 4">PAMC 28998</strain>
    </source>
</reference>
<dbReference type="InterPro" id="IPR045670">
    <property type="entry name" value="DUF5916"/>
</dbReference>
<feature type="signal peptide" evidence="1">
    <location>
        <begin position="1"/>
        <end position="19"/>
    </location>
</feature>
<sequence>MKFKGFFILLFFVLINSNAQEKNTPTSFLQKQYQASRITEAPKIDGFLTDEVWQGVPSTSDFVMVEPGDGVPIRKTHETFVKVAYDDDAVYFAAVMMEPEAGKTIVQMNQRDNLGQAEFFLIDINTYNDGENQTRFIVTAAGTLADARMTGESEDYLYNLVWEAEVSQDEKAWYAEIKIPYAALRFPKKTEQLWGIQFARNITHLNEQYVWNYINKSIGKASQYIGLLTGINSISPPVRLSFYPYTSFEVDNYKSSTQTNFNAGLDFKYGISDAFTLDATLVPDFGQTAFDNVELNLTPFEQEFGENRAFFTEGTELFTKGNLFYSRRIGDAPIGFNAAQRDILNDEIVIENPENANLFNALKISGRTERDLGIGFFNAITQETQAVYRDTITGQTRTRVTEPWANYNIVVLDQQFNNNSFISLINTNVTRNGNFRDGNVSAFLFDIFTPSNDFNFAGQATMSNVNVPVQNITGFASNFEVKRTKGNIRYGVEHQFANETYDINDLGINFTNNYNNFFWETSYQIFEPKGNYNQYRIRLYGNHLRRYIPNLTTGTGIGGNFFAFTTTRFAFGGFLEVNSQFKDFFEPRKEGAYVTYPKNIAGDIWVSSDYRKRFAYDSRVGYQHYIDNPQERFSLNINPRFRFNDKFTLIYSFDYVNSKNRNSFVSQLPGDVLFGLRNMESIENSIQGTYNFDTKQGVKLSFRNFWSAATFLENNFSVLKEEGKLVSTTISPTRDPNANFNIWNFDLSYRWQFAPGSEAILLYRNSIFNLDNENELSYFESLDALLQGPLRQNISLRIVYYLDYNNVRNIFKS</sequence>
<dbReference type="OrthoDB" id="9786766at2"/>
<evidence type="ECO:0000313" key="4">
    <source>
        <dbReference type="Proteomes" id="UP000321954"/>
    </source>
</evidence>
<dbReference type="SUPFAM" id="SSF49344">
    <property type="entry name" value="CBD9-like"/>
    <property type="match status" value="1"/>
</dbReference>
<dbReference type="Proteomes" id="UP000321954">
    <property type="component" value="Chromosome"/>
</dbReference>